<dbReference type="EMBL" id="JAODUP010000059">
    <property type="protein sequence ID" value="KAK2164747.1"/>
    <property type="molecule type" value="Genomic_DNA"/>
</dbReference>
<name>A0AAD9K4U0_9ANNE</name>
<dbReference type="PANTHER" id="PTHR24251">
    <property type="entry name" value="OVOCHYMASE-RELATED"/>
    <property type="match status" value="1"/>
</dbReference>
<proteinExistence type="predicted"/>
<evidence type="ECO:0000259" key="6">
    <source>
        <dbReference type="PROSITE" id="PS50948"/>
    </source>
</evidence>
<dbReference type="InterPro" id="IPR003609">
    <property type="entry name" value="Pan_app"/>
</dbReference>
<evidence type="ECO:0000313" key="7">
    <source>
        <dbReference type="EMBL" id="KAK2164747.1"/>
    </source>
</evidence>
<keyword evidence="1" id="KW-0677">Repeat</keyword>
<dbReference type="InterPro" id="IPR035914">
    <property type="entry name" value="Sperma_CUB_dom_sf"/>
</dbReference>
<dbReference type="Pfam" id="PF00431">
    <property type="entry name" value="CUB"/>
    <property type="match status" value="2"/>
</dbReference>
<dbReference type="SMART" id="SM00473">
    <property type="entry name" value="PAN_AP"/>
    <property type="match status" value="4"/>
</dbReference>
<dbReference type="PROSITE" id="PS50948">
    <property type="entry name" value="PAN"/>
    <property type="match status" value="2"/>
</dbReference>
<evidence type="ECO:0000259" key="5">
    <source>
        <dbReference type="PROSITE" id="PS01180"/>
    </source>
</evidence>
<dbReference type="CDD" id="cd00041">
    <property type="entry name" value="CUB"/>
    <property type="match status" value="2"/>
</dbReference>
<dbReference type="FunFam" id="2.60.120.290:FF:000013">
    <property type="entry name" value="Membrane frizzled-related protein"/>
    <property type="match status" value="1"/>
</dbReference>
<dbReference type="Gene3D" id="3.50.4.10">
    <property type="entry name" value="Hepatocyte Growth Factor"/>
    <property type="match status" value="4"/>
</dbReference>
<feature type="domain" description="Apple" evidence="6">
    <location>
        <begin position="11"/>
        <end position="91"/>
    </location>
</feature>
<protein>
    <submittedName>
        <fullName evidence="7">Uncharacterized protein</fullName>
    </submittedName>
</protein>
<dbReference type="SMART" id="SM00042">
    <property type="entry name" value="CUB"/>
    <property type="match status" value="2"/>
</dbReference>
<reference evidence="7" key="1">
    <citation type="journal article" date="2023" name="Mol. Biol. Evol.">
        <title>Third-Generation Sequencing Reveals the Adaptive Role of the Epigenome in Three Deep-Sea Polychaetes.</title>
        <authorList>
            <person name="Perez M."/>
            <person name="Aroh O."/>
            <person name="Sun Y."/>
            <person name="Lan Y."/>
            <person name="Juniper S.K."/>
            <person name="Young C.R."/>
            <person name="Angers B."/>
            <person name="Qian P.Y."/>
        </authorList>
    </citation>
    <scope>NUCLEOTIDE SEQUENCE</scope>
    <source>
        <strain evidence="7">P08H-3</strain>
    </source>
</reference>
<feature type="domain" description="CUB" evidence="5">
    <location>
        <begin position="348"/>
        <end position="442"/>
    </location>
</feature>
<dbReference type="PANTHER" id="PTHR24251:SF30">
    <property type="entry name" value="MEMBRANE FRIZZLED-RELATED PROTEIN"/>
    <property type="match status" value="1"/>
</dbReference>
<evidence type="ECO:0000256" key="1">
    <source>
        <dbReference type="ARBA" id="ARBA00022737"/>
    </source>
</evidence>
<feature type="transmembrane region" description="Helical" evidence="4">
    <location>
        <begin position="640"/>
        <end position="662"/>
    </location>
</feature>
<sequence>MASFPWRDLKTFRSLFYRSSNKQLSAITAKFITNSTVGTCADHCVKETEFQCRSFDFDNSVKACLLFTVNLDDTDVRLIKSTGRDHYETSYSKLFNRLPSHRLPVVINRAVLGVSMESCARHCIMESYFKCRGFNYRKADQRCMLVENTPVTSTGAIFTQGVDYFERKPEDVMSNFINFGMGRMHPLTHSSVHQSVTRGSTLTECAQSCLNQTQFDCLSFDYVFEGVDSICYLSKYIAANVGGLVIDVSQVQHNHYERIGEFMSYFYVTPYAVIPGNNLKQYGKVTPNRCAQYCLEEELFICRSFDYRIKDAVCMLSDKAGSDVGGLVTEGGYEGDVHHFEMKPMLDCGGNLTSPVGSIASPNWPRDYAHYENCVWYITTTPHKVLHLHFTHFELGLQSSDPCNGQDDRLMLEEAGLKYCIMPNTKDINTKSHAVKLTFYTNGHVDARGFRMFYSSEWTCNENLDRSGEFASPKWPSSYPSGSRCSWKITAPRLHRIHLTFNSFELEKHSLGHCNERYDHVKILDGGTVNSPFVGLYCGSLEPFVVKSTGQDMFIQFVSDNDPDNTRQGFHASFVFEMQNQTMFDGILAGPGYKALDEEQEDINILEGDSKQIKSEAQASVDDGDMTISLVEHRRYKRSMWAAVTILLLLLVAAVIGMFLIYRHYRGQLYNELEVVHQDGQVIALQNMPMTNLCDIKPNNDCDITAGSSTPLTLGAEGGCQTNEECVPNNLDFGKYAKENVKNINVDTKNYNDDFV</sequence>
<feature type="domain" description="Apple" evidence="6">
    <location>
        <begin position="92"/>
        <end position="169"/>
    </location>
</feature>
<dbReference type="Gene3D" id="2.60.120.290">
    <property type="entry name" value="Spermadhesin, CUB domain"/>
    <property type="match status" value="2"/>
</dbReference>
<keyword evidence="8" id="KW-1185">Reference proteome</keyword>
<dbReference type="InterPro" id="IPR000859">
    <property type="entry name" value="CUB_dom"/>
</dbReference>
<evidence type="ECO:0000256" key="3">
    <source>
        <dbReference type="PROSITE-ProRule" id="PRU00059"/>
    </source>
</evidence>
<comment type="caution">
    <text evidence="7">The sequence shown here is derived from an EMBL/GenBank/DDBJ whole genome shotgun (WGS) entry which is preliminary data.</text>
</comment>
<organism evidence="7 8">
    <name type="scientific">Paralvinella palmiformis</name>
    <dbReference type="NCBI Taxonomy" id="53620"/>
    <lineage>
        <taxon>Eukaryota</taxon>
        <taxon>Metazoa</taxon>
        <taxon>Spiralia</taxon>
        <taxon>Lophotrochozoa</taxon>
        <taxon>Annelida</taxon>
        <taxon>Polychaeta</taxon>
        <taxon>Sedentaria</taxon>
        <taxon>Canalipalpata</taxon>
        <taxon>Terebellida</taxon>
        <taxon>Terebelliformia</taxon>
        <taxon>Alvinellidae</taxon>
        <taxon>Paralvinella</taxon>
    </lineage>
</organism>
<evidence type="ECO:0000256" key="4">
    <source>
        <dbReference type="SAM" id="Phobius"/>
    </source>
</evidence>
<feature type="domain" description="CUB" evidence="5">
    <location>
        <begin position="448"/>
        <end position="577"/>
    </location>
</feature>
<dbReference type="SUPFAM" id="SSF57414">
    <property type="entry name" value="Hairpin loop containing domain-like"/>
    <property type="match status" value="4"/>
</dbReference>
<keyword evidence="2 3" id="KW-1015">Disulfide bond</keyword>
<keyword evidence="4" id="KW-0812">Transmembrane</keyword>
<comment type="caution">
    <text evidence="3">Lacks conserved residue(s) required for the propagation of feature annotation.</text>
</comment>
<dbReference type="Pfam" id="PF00024">
    <property type="entry name" value="PAN_1"/>
    <property type="match status" value="3"/>
</dbReference>
<evidence type="ECO:0000256" key="2">
    <source>
        <dbReference type="ARBA" id="ARBA00023157"/>
    </source>
</evidence>
<dbReference type="Proteomes" id="UP001208570">
    <property type="component" value="Unassembled WGS sequence"/>
</dbReference>
<dbReference type="PROSITE" id="PS01180">
    <property type="entry name" value="CUB"/>
    <property type="match status" value="2"/>
</dbReference>
<accession>A0AAD9K4U0</accession>
<keyword evidence="4" id="KW-1133">Transmembrane helix</keyword>
<dbReference type="CDD" id="cd01099">
    <property type="entry name" value="PAN_AP_HGF"/>
    <property type="match status" value="2"/>
</dbReference>
<evidence type="ECO:0000313" key="8">
    <source>
        <dbReference type="Proteomes" id="UP001208570"/>
    </source>
</evidence>
<dbReference type="SUPFAM" id="SSF49854">
    <property type="entry name" value="Spermadhesin, CUB domain"/>
    <property type="match status" value="2"/>
</dbReference>
<gene>
    <name evidence="7" type="ORF">LSH36_59g02015</name>
</gene>
<keyword evidence="4" id="KW-0472">Membrane</keyword>
<feature type="disulfide bond" evidence="3">
    <location>
        <begin position="403"/>
        <end position="420"/>
    </location>
</feature>
<dbReference type="AlphaFoldDB" id="A0AAD9K4U0"/>